<comment type="similarity">
    <text evidence="1">Belongs to the metallo-dependent hydrolases superfamily. Hydantoinase/dihydropyrimidinase family.</text>
</comment>
<organism evidence="3 4">
    <name type="scientific">Saguinus oedipus</name>
    <name type="common">Cotton-top tamarin</name>
    <name type="synonym">Oedipomidas oedipus</name>
    <dbReference type="NCBI Taxonomy" id="9490"/>
    <lineage>
        <taxon>Eukaryota</taxon>
        <taxon>Metazoa</taxon>
        <taxon>Chordata</taxon>
        <taxon>Craniata</taxon>
        <taxon>Vertebrata</taxon>
        <taxon>Euteleostomi</taxon>
        <taxon>Mammalia</taxon>
        <taxon>Eutheria</taxon>
        <taxon>Euarchontoglires</taxon>
        <taxon>Primates</taxon>
        <taxon>Haplorrhini</taxon>
        <taxon>Platyrrhini</taxon>
        <taxon>Cebidae</taxon>
        <taxon>Callitrichinae</taxon>
        <taxon>Saguinus</taxon>
    </lineage>
</organism>
<proteinExistence type="inferred from homology"/>
<dbReference type="NCBIfam" id="TIGR02033">
    <property type="entry name" value="D-hydantoinase"/>
    <property type="match status" value="1"/>
</dbReference>
<dbReference type="SUPFAM" id="SSF51338">
    <property type="entry name" value="Composite domain of metallo-dependent hydrolases"/>
    <property type="match status" value="1"/>
</dbReference>
<comment type="caution">
    <text evidence="3">The sequence shown here is derived from an EMBL/GenBank/DDBJ whole genome shotgun (WGS) entry which is preliminary data.</text>
</comment>
<dbReference type="InterPro" id="IPR011059">
    <property type="entry name" value="Metal-dep_hydrolase_composite"/>
</dbReference>
<dbReference type="Gene3D" id="3.20.20.140">
    <property type="entry name" value="Metal-dependent hydrolases"/>
    <property type="match status" value="1"/>
</dbReference>
<dbReference type="SUPFAM" id="SSF51556">
    <property type="entry name" value="Metallo-dependent hydrolases"/>
    <property type="match status" value="1"/>
</dbReference>
<evidence type="ECO:0000313" key="4">
    <source>
        <dbReference type="Proteomes" id="UP001266305"/>
    </source>
</evidence>
<dbReference type="InterPro" id="IPR050378">
    <property type="entry name" value="Metallo-dep_Hydrolases_sf"/>
</dbReference>
<evidence type="ECO:0000256" key="1">
    <source>
        <dbReference type="ARBA" id="ARBA00008829"/>
    </source>
</evidence>
<accession>A0ABQ9U017</accession>
<gene>
    <name evidence="3" type="primary">DPYSL4_2</name>
    <name evidence="3" type="ORF">P7K49_031662</name>
</gene>
<dbReference type="EMBL" id="JASSZA010000017">
    <property type="protein sequence ID" value="KAK2090406.1"/>
    <property type="molecule type" value="Genomic_DNA"/>
</dbReference>
<dbReference type="InterPro" id="IPR032466">
    <property type="entry name" value="Metal_Hydrolase"/>
</dbReference>
<sequence length="542" mass="58553">MSFQGKKSIPQITSDRLLIRGGRIVNNNQSFYADVHVEDGMIKQIRENLVVPGGSKTIDAHGLMVLPGGVDVHTRLQMPVLGMTPADDFCQGTKAALAGGTTMVLDHVFPDPGVSLLAAYEQWREQTDSAACCDYSLHVDIPRWHDSIKEELEALVKEKGVNSFLVFMVYKDRCQCSHSQMYEIFSIIWDLGALAQVHAENGDIVEEEQKRWLELGITGPKGHMLSHPKEVEAEAVYRAVTIAKQANCPLYVTKVMSKGAADAIAQAKHRGVVAFGEPITASLSTDGSHYWSKNWAKAAAFVTSPPINPDSSTADHLTCLLSSGDLQVTGSAHCTFTTAQKAVGKDNFTLIPEGTNGIEEHVRGLGEVKGQVAVGSDADLVIWNPKATKIITAKNHNLNVDNIFEGVECRGAPTVVSSQGRVVLEDGNVLVTPGAGRFIPRKTFPDFVYKRIKARNRLAEIHGVPRGLYDGPVHEVMVPAKPGSGTQARASCSGKISVPPVRNLHQSGFSLSGSQADDHIARRMAQKIMAPPGGRSNITSLS</sequence>
<dbReference type="Gene3D" id="2.30.40.10">
    <property type="entry name" value="Urease, subunit C, domain 1"/>
    <property type="match status" value="2"/>
</dbReference>
<dbReference type="Pfam" id="PF01979">
    <property type="entry name" value="Amidohydro_1"/>
    <property type="match status" value="1"/>
</dbReference>
<dbReference type="Proteomes" id="UP001266305">
    <property type="component" value="Unassembled WGS sequence"/>
</dbReference>
<keyword evidence="4" id="KW-1185">Reference proteome</keyword>
<reference evidence="3 4" key="1">
    <citation type="submission" date="2023-05" db="EMBL/GenBank/DDBJ databases">
        <title>B98-5 Cell Line De Novo Hybrid Assembly: An Optical Mapping Approach.</title>
        <authorList>
            <person name="Kananen K."/>
            <person name="Auerbach J.A."/>
            <person name="Kautto E."/>
            <person name="Blachly J.S."/>
        </authorList>
    </citation>
    <scope>NUCLEOTIDE SEQUENCE [LARGE SCALE GENOMIC DNA]</scope>
    <source>
        <strain evidence="3">B95-8</strain>
        <tissue evidence="3">Cell line</tissue>
    </source>
</reference>
<protein>
    <submittedName>
        <fullName evidence="3">Dihydropyrimidinase- protein 4</fullName>
    </submittedName>
</protein>
<dbReference type="PANTHER" id="PTHR11647">
    <property type="entry name" value="HYDRANTOINASE/DIHYDROPYRIMIDINASE FAMILY MEMBER"/>
    <property type="match status" value="1"/>
</dbReference>
<evidence type="ECO:0000259" key="2">
    <source>
        <dbReference type="Pfam" id="PF01979"/>
    </source>
</evidence>
<dbReference type="InterPro" id="IPR011778">
    <property type="entry name" value="Hydantoinase/dihydroPyrase"/>
</dbReference>
<dbReference type="PANTHER" id="PTHR11647:SF55">
    <property type="entry name" value="DIHYDROPYRIMIDINASE-RELATED PROTEIN 4"/>
    <property type="match status" value="1"/>
</dbReference>
<dbReference type="CDD" id="cd01314">
    <property type="entry name" value="D-HYD"/>
    <property type="match status" value="1"/>
</dbReference>
<dbReference type="InterPro" id="IPR006680">
    <property type="entry name" value="Amidohydro-rel"/>
</dbReference>
<evidence type="ECO:0000313" key="3">
    <source>
        <dbReference type="EMBL" id="KAK2090406.1"/>
    </source>
</evidence>
<feature type="domain" description="Amidohydrolase-related" evidence="2">
    <location>
        <begin position="64"/>
        <end position="423"/>
    </location>
</feature>
<name>A0ABQ9U017_SAGOE</name>